<evidence type="ECO:0000313" key="10">
    <source>
        <dbReference type="Proteomes" id="UP000238137"/>
    </source>
</evidence>
<protein>
    <submittedName>
        <fullName evidence="9">Iron ABC transporter permease</fullName>
    </submittedName>
</protein>
<gene>
    <name evidence="9" type="ORF">A7A09_006620</name>
</gene>
<feature type="transmembrane region" description="Helical" evidence="8">
    <location>
        <begin position="144"/>
        <end position="166"/>
    </location>
</feature>
<dbReference type="GO" id="GO:0022857">
    <property type="term" value="F:transmembrane transporter activity"/>
    <property type="evidence" value="ECO:0007669"/>
    <property type="project" value="InterPro"/>
</dbReference>
<dbReference type="Gene3D" id="1.10.3470.10">
    <property type="entry name" value="ABC transporter involved in vitamin B12 uptake, BtuC"/>
    <property type="match status" value="1"/>
</dbReference>
<evidence type="ECO:0000256" key="5">
    <source>
        <dbReference type="ARBA" id="ARBA00022692"/>
    </source>
</evidence>
<organism evidence="9 10">
    <name type="scientific">Paracoccus methylarcula</name>
    <dbReference type="NCBI Taxonomy" id="72022"/>
    <lineage>
        <taxon>Bacteria</taxon>
        <taxon>Pseudomonadati</taxon>
        <taxon>Pseudomonadota</taxon>
        <taxon>Alphaproteobacteria</taxon>
        <taxon>Rhodobacterales</taxon>
        <taxon>Paracoccaceae</taxon>
        <taxon>Paracoccus</taxon>
    </lineage>
</organism>
<dbReference type="GO" id="GO:0005886">
    <property type="term" value="C:plasma membrane"/>
    <property type="evidence" value="ECO:0007669"/>
    <property type="project" value="UniProtKB-SubCell"/>
</dbReference>
<dbReference type="SUPFAM" id="SSF81345">
    <property type="entry name" value="ABC transporter involved in vitamin B12 uptake, BtuC"/>
    <property type="match status" value="1"/>
</dbReference>
<dbReference type="RefSeq" id="WP_106690623.1">
    <property type="nucleotide sequence ID" value="NZ_PXNQ02000003.1"/>
</dbReference>
<dbReference type="Pfam" id="PF01032">
    <property type="entry name" value="FecCD"/>
    <property type="match status" value="1"/>
</dbReference>
<feature type="transmembrane region" description="Helical" evidence="8">
    <location>
        <begin position="277"/>
        <end position="299"/>
    </location>
</feature>
<keyword evidence="5 8" id="KW-0812">Transmembrane</keyword>
<evidence type="ECO:0000256" key="8">
    <source>
        <dbReference type="SAM" id="Phobius"/>
    </source>
</evidence>
<comment type="caution">
    <text evidence="9">The sequence shown here is derived from an EMBL/GenBank/DDBJ whole genome shotgun (WGS) entry which is preliminary data.</text>
</comment>
<dbReference type="PANTHER" id="PTHR30472:SF1">
    <property type="entry name" value="FE(3+) DICITRATE TRANSPORT SYSTEM PERMEASE PROTEIN FECC-RELATED"/>
    <property type="match status" value="1"/>
</dbReference>
<keyword evidence="6 8" id="KW-1133">Transmembrane helix</keyword>
<comment type="subcellular location">
    <subcellularLocation>
        <location evidence="1">Cell membrane</location>
        <topology evidence="1">Multi-pass membrane protein</topology>
    </subcellularLocation>
</comment>
<accession>A0A422QZ72</accession>
<comment type="similarity">
    <text evidence="2">Belongs to the binding-protein-dependent transport system permease family. FecCD subfamily.</text>
</comment>
<dbReference type="GO" id="GO:0033214">
    <property type="term" value="P:siderophore-iron import into cell"/>
    <property type="evidence" value="ECO:0007669"/>
    <property type="project" value="TreeGrafter"/>
</dbReference>
<evidence type="ECO:0000256" key="4">
    <source>
        <dbReference type="ARBA" id="ARBA00022475"/>
    </source>
</evidence>
<dbReference type="PANTHER" id="PTHR30472">
    <property type="entry name" value="FERRIC ENTEROBACTIN TRANSPORT SYSTEM PERMEASE PROTEIN"/>
    <property type="match status" value="1"/>
</dbReference>
<evidence type="ECO:0000256" key="7">
    <source>
        <dbReference type="ARBA" id="ARBA00023136"/>
    </source>
</evidence>
<feature type="transmembrane region" description="Helical" evidence="8">
    <location>
        <begin position="305"/>
        <end position="323"/>
    </location>
</feature>
<reference evidence="9" key="1">
    <citation type="submission" date="2018-05" db="EMBL/GenBank/DDBJ databases">
        <title>Reclassification of Methylarcula marina and Methylarcula terricola as Paracoccus methylarcula sp.nov., comb.nov. and Paracoccus terricola comb.nov.</title>
        <authorList>
            <person name="Shmareva M.N."/>
            <person name="Doronina N.V."/>
            <person name="Vasilenko O.V."/>
            <person name="Tarlachkov S.V."/>
            <person name="Trotsenko Y.A."/>
        </authorList>
    </citation>
    <scope>NUCLEOTIDE SEQUENCE [LARGE SCALE GENOMIC DNA]</scope>
    <source>
        <strain evidence="9">VKM B-2159</strain>
    </source>
</reference>
<dbReference type="EMBL" id="PXNQ02000003">
    <property type="protein sequence ID" value="RNF35276.1"/>
    <property type="molecule type" value="Genomic_DNA"/>
</dbReference>
<feature type="transmembrane region" description="Helical" evidence="8">
    <location>
        <begin position="231"/>
        <end position="256"/>
    </location>
</feature>
<dbReference type="AlphaFoldDB" id="A0A422QZ72"/>
<evidence type="ECO:0000256" key="3">
    <source>
        <dbReference type="ARBA" id="ARBA00022448"/>
    </source>
</evidence>
<keyword evidence="4" id="KW-1003">Cell membrane</keyword>
<dbReference type="InterPro" id="IPR037294">
    <property type="entry name" value="ABC_BtuC-like"/>
</dbReference>
<sequence>MTRSLLLLIAALALALALIASLHLGLRLYGPGEVLAALADHGEGTDAVIIRSLRLPRTLIAVVAGAGFALSGLMIQIVTRNPLAEPGLIGINAGAGLAVALGISAFGSIGLPQIGLLAFTGALATTGLVFSVTATSGGLTRNDTTLLAGVTIAALLTSLTQVILLLDETALETLLFWLSGGFADRDLGLLGIGLPALILGYAACAALAQSLDALRLNDQTAEALGVSVSRVRVASLVTAAGLAAGAVAMSGPIIFLGLIAPHLARRLIGDAAPTLRLALFTCMIGGLIAVLADIVARLIVAPGEAPVGSVLALVGVPILIGLLRRKRALAR</sequence>
<keyword evidence="7 8" id="KW-0472">Membrane</keyword>
<dbReference type="CDD" id="cd06550">
    <property type="entry name" value="TM_ABC_iron-siderophores_like"/>
    <property type="match status" value="1"/>
</dbReference>
<dbReference type="InterPro" id="IPR000522">
    <property type="entry name" value="ABC_transptr_permease_BtuC"/>
</dbReference>
<feature type="transmembrane region" description="Helical" evidence="8">
    <location>
        <begin position="187"/>
        <end position="211"/>
    </location>
</feature>
<evidence type="ECO:0000256" key="2">
    <source>
        <dbReference type="ARBA" id="ARBA00007935"/>
    </source>
</evidence>
<proteinExistence type="inferred from homology"/>
<feature type="transmembrane region" description="Helical" evidence="8">
    <location>
        <begin position="60"/>
        <end position="79"/>
    </location>
</feature>
<evidence type="ECO:0000313" key="9">
    <source>
        <dbReference type="EMBL" id="RNF35276.1"/>
    </source>
</evidence>
<evidence type="ECO:0000256" key="6">
    <source>
        <dbReference type="ARBA" id="ARBA00022989"/>
    </source>
</evidence>
<name>A0A422QZ72_9RHOB</name>
<dbReference type="OrthoDB" id="9811975at2"/>
<keyword evidence="3" id="KW-0813">Transport</keyword>
<dbReference type="Proteomes" id="UP000238137">
    <property type="component" value="Unassembled WGS sequence"/>
</dbReference>
<keyword evidence="10" id="KW-1185">Reference proteome</keyword>
<evidence type="ECO:0000256" key="1">
    <source>
        <dbReference type="ARBA" id="ARBA00004651"/>
    </source>
</evidence>
<feature type="transmembrane region" description="Helical" evidence="8">
    <location>
        <begin position="91"/>
        <end position="124"/>
    </location>
</feature>